<keyword evidence="1" id="KW-1133">Transmembrane helix</keyword>
<evidence type="ECO:0000313" key="3">
    <source>
        <dbReference type="Proteomes" id="UP000032101"/>
    </source>
</evidence>
<sequence length="206" mass="22687">MNHRRPASVTAAPAGVPGTAHPPIWYYGPEIPIIESNGMGVFGFSLALLLLLPAYGLVTFLFPGPEVMHGVQPDHGESLTGSSFILLMLASAVFIGAFFAWIVPAPQVRAFTFDENQQMLTLTITRRGLKATEVRVPFSQIIHIRPCVLAAFDHDGYFLVAYRGAKGKVFEYPLAHGTSLENIEFHSAWLRGMLGERMCEMLNLDK</sequence>
<feature type="transmembrane region" description="Helical" evidence="1">
    <location>
        <begin position="41"/>
        <end position="62"/>
    </location>
</feature>
<dbReference type="EMBL" id="JXNZ01000014">
    <property type="protein sequence ID" value="KIQ60956.1"/>
    <property type="molecule type" value="Genomic_DNA"/>
</dbReference>
<evidence type="ECO:0000256" key="1">
    <source>
        <dbReference type="SAM" id="Phobius"/>
    </source>
</evidence>
<gene>
    <name evidence="2" type="ORF">RL74_02650</name>
</gene>
<proteinExistence type="predicted"/>
<dbReference type="AlphaFoldDB" id="A0A0D0NPA4"/>
<keyword evidence="1" id="KW-0472">Membrane</keyword>
<accession>A0A0D0NPA4</accession>
<feature type="transmembrane region" description="Helical" evidence="1">
    <location>
        <begin position="82"/>
        <end position="103"/>
    </location>
</feature>
<dbReference type="RefSeq" id="WP_042728278.1">
    <property type="nucleotide sequence ID" value="NZ_JXNZ01000014.1"/>
</dbReference>
<dbReference type="PATRIC" id="fig|294.124.peg.541"/>
<name>A0A0D0NPA4_PSEFL</name>
<dbReference type="Proteomes" id="UP000032101">
    <property type="component" value="Unassembled WGS sequence"/>
</dbReference>
<evidence type="ECO:0008006" key="4">
    <source>
        <dbReference type="Google" id="ProtNLM"/>
    </source>
</evidence>
<organism evidence="2 3">
    <name type="scientific">Pseudomonas fluorescens</name>
    <dbReference type="NCBI Taxonomy" id="294"/>
    <lineage>
        <taxon>Bacteria</taxon>
        <taxon>Pseudomonadati</taxon>
        <taxon>Pseudomonadota</taxon>
        <taxon>Gammaproteobacteria</taxon>
        <taxon>Pseudomonadales</taxon>
        <taxon>Pseudomonadaceae</taxon>
        <taxon>Pseudomonas</taxon>
    </lineage>
</organism>
<comment type="caution">
    <text evidence="2">The sequence shown here is derived from an EMBL/GenBank/DDBJ whole genome shotgun (WGS) entry which is preliminary data.</text>
</comment>
<reference evidence="2 3" key="1">
    <citation type="submission" date="2015-01" db="EMBL/GenBank/DDBJ databases">
        <title>Draft Genome Sequence of the Biocontrol and Plant Growth-Promoting Rhizobacteria (PGPR) Pseudomonas fluorescens UM270.</title>
        <authorList>
            <person name="Hernandez-Salmeron J.E."/>
            <person name="Santoyo G."/>
            <person name="Moreno-Hagelsieb G."/>
            <person name="Hernandez-Leon R."/>
        </authorList>
    </citation>
    <scope>NUCLEOTIDE SEQUENCE [LARGE SCALE GENOMIC DNA]</scope>
    <source>
        <strain evidence="2 3">UM270</strain>
    </source>
</reference>
<keyword evidence="1" id="KW-0812">Transmembrane</keyword>
<evidence type="ECO:0000313" key="2">
    <source>
        <dbReference type="EMBL" id="KIQ60956.1"/>
    </source>
</evidence>
<protein>
    <recommendedName>
        <fullName evidence="4">Transmembrane protein</fullName>
    </recommendedName>
</protein>